<organism evidence="1">
    <name type="scientific">Rhizophora mucronata</name>
    <name type="common">Asiatic mangrove</name>
    <dbReference type="NCBI Taxonomy" id="61149"/>
    <lineage>
        <taxon>Eukaryota</taxon>
        <taxon>Viridiplantae</taxon>
        <taxon>Streptophyta</taxon>
        <taxon>Embryophyta</taxon>
        <taxon>Tracheophyta</taxon>
        <taxon>Spermatophyta</taxon>
        <taxon>Magnoliopsida</taxon>
        <taxon>eudicotyledons</taxon>
        <taxon>Gunneridae</taxon>
        <taxon>Pentapetalae</taxon>
        <taxon>rosids</taxon>
        <taxon>fabids</taxon>
        <taxon>Malpighiales</taxon>
        <taxon>Rhizophoraceae</taxon>
        <taxon>Rhizophora</taxon>
    </lineage>
</organism>
<name>A0A2P2QI20_RHIMU</name>
<dbReference type="EMBL" id="GGEC01086147">
    <property type="protein sequence ID" value="MBX66631.1"/>
    <property type="molecule type" value="Transcribed_RNA"/>
</dbReference>
<proteinExistence type="predicted"/>
<evidence type="ECO:0000313" key="1">
    <source>
        <dbReference type="EMBL" id="MBX66631.1"/>
    </source>
</evidence>
<protein>
    <submittedName>
        <fullName evidence="1">Uncharacterized protein</fullName>
    </submittedName>
</protein>
<accession>A0A2P2QI20</accession>
<reference evidence="1" key="1">
    <citation type="submission" date="2018-02" db="EMBL/GenBank/DDBJ databases">
        <title>Rhizophora mucronata_Transcriptome.</title>
        <authorList>
            <person name="Meera S.P."/>
            <person name="Sreeshan A."/>
            <person name="Augustine A."/>
        </authorList>
    </citation>
    <scope>NUCLEOTIDE SEQUENCE</scope>
    <source>
        <tissue evidence="1">Leaf</tissue>
    </source>
</reference>
<sequence>MDLEVSNSLGNFTKLIPKLDAEVRIR</sequence>
<dbReference type="AlphaFoldDB" id="A0A2P2QI20"/>